<keyword evidence="3" id="KW-1185">Reference proteome</keyword>
<feature type="region of interest" description="Disordered" evidence="1">
    <location>
        <begin position="330"/>
        <end position="383"/>
    </location>
</feature>
<evidence type="ECO:0000313" key="2">
    <source>
        <dbReference type="EMBL" id="KAL0579042.1"/>
    </source>
</evidence>
<protein>
    <submittedName>
        <fullName evidence="2">Uncharacterized protein</fullName>
    </submittedName>
</protein>
<comment type="caution">
    <text evidence="2">The sequence shown here is derived from an EMBL/GenBank/DDBJ whole genome shotgun (WGS) entry which is preliminary data.</text>
</comment>
<name>A0ABR3FU59_9AGAR</name>
<sequence>MAPEVQKEENADEKKHLQVDLTPLKVHLPRNPLKNERFRETASELFHPFFRALPVITVPGIQRTTLRPITAFDTSGFKHLQGGWRRTFREFICDVYPHWNSPFTYHPGRLVFVDTQHGVVLGPKTQHNAAEDFTLTSPFDGLYGSKTELFFESDPTEGLISYAGTYEYVGLNHLHPQGFNTRDKQSLRDRITGFIVSCQTGGDTLRIRDVRSLLEKGIIKLEFAGLRMVGFDWELYTRLTESKPKIAVKSKPFTTKVKKEELNSSDESDSNMELSGSITGLQATVEKEGQDTSSTLGSSTVSADRVTAFDVQVNKEEVADPVSGIVPCDTPMPTQPCPAGAVASDSDSLKSESDTPAVKGTGTLKRRASDLGGSKDVAKKQRQ</sequence>
<proteinExistence type="predicted"/>
<dbReference type="EMBL" id="JBAHYK010000074">
    <property type="protein sequence ID" value="KAL0579042.1"/>
    <property type="molecule type" value="Genomic_DNA"/>
</dbReference>
<dbReference type="Proteomes" id="UP001465976">
    <property type="component" value="Unassembled WGS sequence"/>
</dbReference>
<gene>
    <name evidence="2" type="ORF">V5O48_002985</name>
</gene>
<organism evidence="2 3">
    <name type="scientific">Marasmius crinis-equi</name>
    <dbReference type="NCBI Taxonomy" id="585013"/>
    <lineage>
        <taxon>Eukaryota</taxon>
        <taxon>Fungi</taxon>
        <taxon>Dikarya</taxon>
        <taxon>Basidiomycota</taxon>
        <taxon>Agaricomycotina</taxon>
        <taxon>Agaricomycetes</taxon>
        <taxon>Agaricomycetidae</taxon>
        <taxon>Agaricales</taxon>
        <taxon>Marasmiineae</taxon>
        <taxon>Marasmiaceae</taxon>
        <taxon>Marasmius</taxon>
    </lineage>
</organism>
<accession>A0ABR3FU59</accession>
<evidence type="ECO:0000256" key="1">
    <source>
        <dbReference type="SAM" id="MobiDB-lite"/>
    </source>
</evidence>
<reference evidence="2 3" key="1">
    <citation type="submission" date="2024-02" db="EMBL/GenBank/DDBJ databases">
        <title>A draft genome for the cacao thread blight pathogen Marasmius crinis-equi.</title>
        <authorList>
            <person name="Cohen S.P."/>
            <person name="Baruah I.K."/>
            <person name="Amoako-Attah I."/>
            <person name="Bukari Y."/>
            <person name="Meinhardt L.W."/>
            <person name="Bailey B.A."/>
        </authorList>
    </citation>
    <scope>NUCLEOTIDE SEQUENCE [LARGE SCALE GENOMIC DNA]</scope>
    <source>
        <strain evidence="2 3">GH-76</strain>
    </source>
</reference>
<evidence type="ECO:0000313" key="3">
    <source>
        <dbReference type="Proteomes" id="UP001465976"/>
    </source>
</evidence>